<organism evidence="8 9">
    <name type="scientific">Diaphorina citri</name>
    <name type="common">Asian citrus psyllid</name>
    <dbReference type="NCBI Taxonomy" id="121845"/>
    <lineage>
        <taxon>Eukaryota</taxon>
        <taxon>Metazoa</taxon>
        <taxon>Ecdysozoa</taxon>
        <taxon>Arthropoda</taxon>
        <taxon>Hexapoda</taxon>
        <taxon>Insecta</taxon>
        <taxon>Pterygota</taxon>
        <taxon>Neoptera</taxon>
        <taxon>Paraneoptera</taxon>
        <taxon>Hemiptera</taxon>
        <taxon>Sternorrhyncha</taxon>
        <taxon>Psylloidea</taxon>
        <taxon>Psyllidae</taxon>
        <taxon>Diaphorininae</taxon>
        <taxon>Diaphorina</taxon>
    </lineage>
</organism>
<dbReference type="RefSeq" id="XP_026687176.1">
    <property type="nucleotide sequence ID" value="XM_026831375.1"/>
</dbReference>
<keyword evidence="4" id="KW-0067">ATP-binding</keyword>
<dbReference type="GO" id="GO:0017148">
    <property type="term" value="P:negative regulation of translation"/>
    <property type="evidence" value="ECO:0007669"/>
    <property type="project" value="UniProtKB-KW"/>
</dbReference>
<name>A0A3Q0JFC9_DIACI</name>
<dbReference type="GeneID" id="103520139"/>
<evidence type="ECO:0000256" key="2">
    <source>
        <dbReference type="ARBA" id="ARBA00022741"/>
    </source>
</evidence>
<evidence type="ECO:0000256" key="5">
    <source>
        <dbReference type="ARBA" id="ARBA00037982"/>
    </source>
</evidence>
<dbReference type="Gene3D" id="3.30.200.20">
    <property type="entry name" value="Phosphorylase Kinase, domain 1"/>
    <property type="match status" value="2"/>
</dbReference>
<dbReference type="GO" id="GO:0005634">
    <property type="term" value="C:nucleus"/>
    <property type="evidence" value="ECO:0007669"/>
    <property type="project" value="TreeGrafter"/>
</dbReference>
<accession>A0A3Q0JFC9</accession>
<reference evidence="9" key="1">
    <citation type="submission" date="2025-08" db="UniProtKB">
        <authorList>
            <consortium name="RefSeq"/>
        </authorList>
    </citation>
    <scope>IDENTIFICATION</scope>
</reference>
<proteinExistence type="inferred from homology"/>
<sequence>MFLLRVYFFSVICDKLHELRLLGKSYKLEELQYLRERYMSVLQKLILAGKCLVDIDIPNGRGDDTGPPMDTRIQNIRSKLFDWSRYAHEFREMEFIARGGFGQVYRAHNILDDCDYAVKKICLKYHNVDSFVQSLREVQTLAKLNHPNIVAYKAAWLEPFDSRKHNIIRTEAKPQIEVIEDVKPQTRLLPGNLFNTYIIVMNAVEAYRHTLLESLNALFQNTTAGRSSRNVSNKPPPGAVNLERSYQICQAVIQNSPNRDQLKCQLKPPPALLAGNKEPPPPQTSIHFSKNIDNNGIGMWYLFKTACLKFSLENDLDVKEVILTLGSISPCLWKLADFSILKVYFFSVICDKLHELRLLGKSYKLEELQYLRERYMSVLQKLILAGKCLVDIDIPNGRGDDTGPPMDTRIQNIRSKLFDWSRYAHEFREMEFIARGGFGQVYRAHNILDDCDYAVKKICLKYHNVDSFVQSLREVQTLAKLNHPNIVAYKAAWLEPFDSRKHNIIRTEAKPQIEVIEDVKPQTRLHMIEEPKSDPKLQTSSNSFEIEFKDSTDSHVEFRNSESSHVKTKTDLCRDVTHDKSKSEFFLDVTHSDKSKSELYRDVTQSDKSKSHVTQSDESKTELSRDVTHSEKSKSDDTSSSLHMKHLDVLYAEEYHEEKKEDRLAVKQRTVQIRNKFTSGQNLNYFFPESQVMSMDWVTLYIQMQLCQITLKQWLSCSTYNAEQLSYDKQVMYIFRQIVQGLEYIHSQGIVHHDIKPSNIFVSHDLKSVQVGDFGLACCLLPHSPHQEGHSVIPVPPRSDHPLGTRLYSGPDNPPPQDQHQTGSRPDNMTTVVSMESDVYSLDTTSGNN</sequence>
<dbReference type="STRING" id="121845.A0A3Q0JFC9"/>
<gene>
    <name evidence="9" type="primary">LOC103520139</name>
</gene>
<dbReference type="Proteomes" id="UP000079169">
    <property type="component" value="Unplaced"/>
</dbReference>
<keyword evidence="3" id="KW-0418">Kinase</keyword>
<dbReference type="PaxDb" id="121845-A0A3Q0JFC9"/>
<dbReference type="InterPro" id="IPR000719">
    <property type="entry name" value="Prot_kinase_dom"/>
</dbReference>
<keyword evidence="8" id="KW-1185">Reference proteome</keyword>
<dbReference type="Pfam" id="PF00069">
    <property type="entry name" value="Pkinase"/>
    <property type="match status" value="3"/>
</dbReference>
<keyword evidence="2" id="KW-0547">Nucleotide-binding</keyword>
<feature type="compositionally biased region" description="Polar residues" evidence="6">
    <location>
        <begin position="818"/>
        <end position="834"/>
    </location>
</feature>
<dbReference type="InterPro" id="IPR050339">
    <property type="entry name" value="CC_SR_Kinase"/>
</dbReference>
<evidence type="ECO:0000256" key="4">
    <source>
        <dbReference type="ARBA" id="ARBA00022840"/>
    </source>
</evidence>
<evidence type="ECO:0000256" key="1">
    <source>
        <dbReference type="ARBA" id="ARBA00022679"/>
    </source>
</evidence>
<dbReference type="AlphaFoldDB" id="A0A3Q0JFC9"/>
<dbReference type="KEGG" id="dci:103520139"/>
<dbReference type="GO" id="GO:0004694">
    <property type="term" value="F:eukaryotic translation initiation factor 2alpha kinase activity"/>
    <property type="evidence" value="ECO:0007669"/>
    <property type="project" value="TreeGrafter"/>
</dbReference>
<dbReference type="PANTHER" id="PTHR11042:SF187">
    <property type="entry name" value="EUKARYOTIC TRANSLATION INITIATION FACTOR 2-ALPHA KINASE 2"/>
    <property type="match status" value="1"/>
</dbReference>
<feature type="domain" description="Protein kinase" evidence="7">
    <location>
        <begin position="90"/>
        <end position="376"/>
    </location>
</feature>
<feature type="region of interest" description="Disordered" evidence="6">
    <location>
        <begin position="787"/>
        <end position="849"/>
    </location>
</feature>
<evidence type="ECO:0000256" key="3">
    <source>
        <dbReference type="ARBA" id="ARBA00022777"/>
    </source>
</evidence>
<dbReference type="GO" id="GO:0005524">
    <property type="term" value="F:ATP binding"/>
    <property type="evidence" value="ECO:0007669"/>
    <property type="project" value="UniProtKB-KW"/>
</dbReference>
<dbReference type="GO" id="GO:0005737">
    <property type="term" value="C:cytoplasm"/>
    <property type="evidence" value="ECO:0007669"/>
    <property type="project" value="TreeGrafter"/>
</dbReference>
<dbReference type="Gene3D" id="1.10.510.10">
    <property type="entry name" value="Transferase(Phosphotransferase) domain 1"/>
    <property type="match status" value="1"/>
</dbReference>
<dbReference type="InterPro" id="IPR008271">
    <property type="entry name" value="Ser/Thr_kinase_AS"/>
</dbReference>
<dbReference type="PROSITE" id="PS00108">
    <property type="entry name" value="PROTEIN_KINASE_ST"/>
    <property type="match status" value="1"/>
</dbReference>
<dbReference type="SMART" id="SM00220">
    <property type="entry name" value="S_TKc"/>
    <property type="match status" value="1"/>
</dbReference>
<evidence type="ECO:0000313" key="8">
    <source>
        <dbReference type="Proteomes" id="UP000079169"/>
    </source>
</evidence>
<dbReference type="InterPro" id="IPR011009">
    <property type="entry name" value="Kinase-like_dom_sf"/>
</dbReference>
<feature type="compositionally biased region" description="Basic and acidic residues" evidence="6">
    <location>
        <begin position="597"/>
        <end position="637"/>
    </location>
</feature>
<comment type="similarity">
    <text evidence="5">Belongs to the protein kinase superfamily. Ser/Thr protein kinase family. GCN2 subfamily.</text>
</comment>
<dbReference type="PANTHER" id="PTHR11042">
    <property type="entry name" value="EUKARYOTIC TRANSLATION INITIATION FACTOR 2-ALPHA KINASE EIF2-ALPHA KINASE -RELATED"/>
    <property type="match status" value="1"/>
</dbReference>
<keyword evidence="1" id="KW-0808">Transferase</keyword>
<evidence type="ECO:0000256" key="6">
    <source>
        <dbReference type="SAM" id="MobiDB-lite"/>
    </source>
</evidence>
<dbReference type="SUPFAM" id="SSF56112">
    <property type="entry name" value="Protein kinase-like (PK-like)"/>
    <property type="match status" value="2"/>
</dbReference>
<evidence type="ECO:0000313" key="9">
    <source>
        <dbReference type="RefSeq" id="XP_026687176.1"/>
    </source>
</evidence>
<feature type="region of interest" description="Disordered" evidence="6">
    <location>
        <begin position="597"/>
        <end position="641"/>
    </location>
</feature>
<feature type="domain" description="Protein kinase" evidence="7">
    <location>
        <begin position="427"/>
        <end position="849"/>
    </location>
</feature>
<protein>
    <submittedName>
        <fullName evidence="9">EIF-2-alpha kinase GCN2-like</fullName>
    </submittedName>
</protein>
<evidence type="ECO:0000259" key="7">
    <source>
        <dbReference type="PROSITE" id="PS50011"/>
    </source>
</evidence>
<dbReference type="PROSITE" id="PS50011">
    <property type="entry name" value="PROTEIN_KINASE_DOM"/>
    <property type="match status" value="2"/>
</dbReference>